<dbReference type="Proteomes" id="UP001243989">
    <property type="component" value="Unassembled WGS sequence"/>
</dbReference>
<comment type="caution">
    <text evidence="1">The sequence shown here is derived from an EMBL/GenBank/DDBJ whole genome shotgun (WGS) entry which is preliminary data.</text>
</comment>
<dbReference type="GeneID" id="85466614"/>
<keyword evidence="2" id="KW-1185">Reference proteome</keyword>
<reference evidence="1" key="1">
    <citation type="submission" date="2021-06" db="EMBL/GenBank/DDBJ databases">
        <title>Comparative genomics, transcriptomics and evolutionary studies reveal genomic signatures of adaptation to plant cell wall in hemibiotrophic fungi.</title>
        <authorList>
            <consortium name="DOE Joint Genome Institute"/>
            <person name="Baroncelli R."/>
            <person name="Diaz J.F."/>
            <person name="Benocci T."/>
            <person name="Peng M."/>
            <person name="Battaglia E."/>
            <person name="Haridas S."/>
            <person name="Andreopoulos W."/>
            <person name="Labutti K."/>
            <person name="Pangilinan J."/>
            <person name="Floch G.L."/>
            <person name="Makela M.R."/>
            <person name="Henrissat B."/>
            <person name="Grigoriev I.V."/>
            <person name="Crouch J.A."/>
            <person name="De Vries R.P."/>
            <person name="Sukno S.A."/>
            <person name="Thon M.R."/>
        </authorList>
    </citation>
    <scope>NUCLEOTIDE SEQUENCE</scope>
    <source>
        <strain evidence="1">CBS 102054</strain>
    </source>
</reference>
<protein>
    <submittedName>
        <fullName evidence="1">Uncharacterized protein</fullName>
    </submittedName>
</protein>
<gene>
    <name evidence="1" type="ORF">BDP81DRAFT_132114</name>
</gene>
<dbReference type="EMBL" id="JAHMHQ010000003">
    <property type="protein sequence ID" value="KAK1641340.1"/>
    <property type="molecule type" value="Genomic_DNA"/>
</dbReference>
<accession>A0AAJ0A0U0</accession>
<organism evidence="1 2">
    <name type="scientific">Colletotrichum phormii</name>
    <dbReference type="NCBI Taxonomy" id="359342"/>
    <lineage>
        <taxon>Eukaryota</taxon>
        <taxon>Fungi</taxon>
        <taxon>Dikarya</taxon>
        <taxon>Ascomycota</taxon>
        <taxon>Pezizomycotina</taxon>
        <taxon>Sordariomycetes</taxon>
        <taxon>Hypocreomycetidae</taxon>
        <taxon>Glomerellales</taxon>
        <taxon>Glomerellaceae</taxon>
        <taxon>Colletotrichum</taxon>
        <taxon>Colletotrichum acutatum species complex</taxon>
    </lineage>
</organism>
<name>A0AAJ0A0U0_9PEZI</name>
<proteinExistence type="predicted"/>
<evidence type="ECO:0000313" key="2">
    <source>
        <dbReference type="Proteomes" id="UP001243989"/>
    </source>
</evidence>
<sequence length="197" mass="21461">MLSSRTEAFELAKGSIPPTFDNGMLTISSTVEPLMLVPLILHDELTTQATRELPSAFTLTHIALRIIDVNPSTEELIATANPPLGHPKSRPGPILLSSQNHPLDVDLVQSVSHLPSPVPDTTAKLQLGIPSPTSELRQKIFKPAQLWISFLTPILHPKPLVDLARPFSPSIATLHVTSTVNVPRLVRSTPRGRVRLV</sequence>
<dbReference type="AlphaFoldDB" id="A0AAJ0A0U0"/>
<dbReference type="RefSeq" id="XP_060449947.1">
    <property type="nucleotide sequence ID" value="XM_060581752.1"/>
</dbReference>
<evidence type="ECO:0000313" key="1">
    <source>
        <dbReference type="EMBL" id="KAK1641340.1"/>
    </source>
</evidence>